<reference evidence="2 4" key="2">
    <citation type="journal article" date="2020" name="Extremophiles">
        <title>Genomic analysis of Caldalkalibacillus thermarum TA2.A1 reveals aerobic alkaliphilic metabolism and evolutionary hallmarks linking alkaliphilic bacteria and plant life.</title>
        <authorList>
            <person name="de Jong S.I."/>
            <person name="van den Broek M.A."/>
            <person name="Merkel A.Y."/>
            <person name="de la Torre Cortes P."/>
            <person name="Kalamorz F."/>
            <person name="Cook G.M."/>
            <person name="van Loosdrecht M.C.M."/>
            <person name="McMillan D.G.G."/>
        </authorList>
    </citation>
    <scope>NUCLEOTIDE SEQUENCE [LARGE SCALE GENOMIC DNA]</scope>
    <source>
        <strain evidence="2 4">TA2.A1</strain>
    </source>
</reference>
<dbReference type="AlphaFoldDB" id="F5LAM2"/>
<dbReference type="EMBL" id="AFCE01000164">
    <property type="protein sequence ID" value="EGL81594.1"/>
    <property type="molecule type" value="Genomic_DNA"/>
</dbReference>
<dbReference type="RefSeq" id="WP_007506316.1">
    <property type="nucleotide sequence ID" value="NZ_AFCE01000164.1"/>
</dbReference>
<keyword evidence="4" id="KW-1185">Reference proteome</keyword>
<evidence type="ECO:0000313" key="4">
    <source>
        <dbReference type="Proteomes" id="UP000825179"/>
    </source>
</evidence>
<organism evidence="1 3">
    <name type="scientific">Caldalkalibacillus thermarum (strain TA2.A1)</name>
    <dbReference type="NCBI Taxonomy" id="986075"/>
    <lineage>
        <taxon>Bacteria</taxon>
        <taxon>Bacillati</taxon>
        <taxon>Bacillota</taxon>
        <taxon>Bacilli</taxon>
        <taxon>Bacillales</taxon>
        <taxon>Bacillaceae</taxon>
        <taxon>Caldalkalibacillus</taxon>
    </lineage>
</organism>
<dbReference type="KEGG" id="cthu:HUR95_14910"/>
<evidence type="ECO:0000313" key="3">
    <source>
        <dbReference type="Proteomes" id="UP000010716"/>
    </source>
</evidence>
<dbReference type="Gene3D" id="3.30.1490.300">
    <property type="match status" value="1"/>
</dbReference>
<sequence>MSLFSIFSKRKVHLEIHDHVIRYVDAKQPSLQSIKAAGEKHLPPGMIKGGKIADRDQLSIILDQCVDEWKIKRRPVQFLVPDGVVVVRQVEIERDIPDDEVKGHLYLKIGTDIHLPFEDPVIDWVPFTTNPEADGRKVLIFAAPEHVVADYAALFGEVKLTPVAADLSALALYRFWHALGRSRATEHVLCLQCNGQTVNASIFHGHQLIFSRHMTLDLDPRQWQVQTDELGHLRYAWTGDRGTLEEAWQNALAELERIMNFYRFTMNQGQGVTRFLIAGDSPYQGRLARDLESSFEWPVEILDNADCVTTTGEAVPPCFYTLLGLVLKEVN</sequence>
<dbReference type="EMBL" id="CP082237">
    <property type="protein sequence ID" value="QZT33517.1"/>
    <property type="molecule type" value="Genomic_DNA"/>
</dbReference>
<reference evidence="1 3" key="1">
    <citation type="journal article" date="2011" name="J. Bacteriol.">
        <title>Draft genome sequence of the thermoalkaliphilic Caldalkalibacillus thermarum strain TA2.A1.</title>
        <authorList>
            <person name="Kalamorz F."/>
            <person name="Keis S."/>
            <person name="McMillan D.G."/>
            <person name="Olsson K."/>
            <person name="Stanton J.A."/>
            <person name="Stockwell P."/>
            <person name="Black M.A."/>
            <person name="Klingeman D.M."/>
            <person name="Land M.L."/>
            <person name="Han C.S."/>
            <person name="Martin S.L."/>
            <person name="Becher S.A."/>
            <person name="Peddie C.J."/>
            <person name="Morgan H.W."/>
            <person name="Matthies D."/>
            <person name="Preiss L."/>
            <person name="Meier T."/>
            <person name="Brown S.D."/>
            <person name="Cook G.M."/>
        </authorList>
    </citation>
    <scope>NUCLEOTIDE SEQUENCE [LARGE SCALE GENOMIC DNA]</scope>
    <source>
        <strain evidence="1 3">TA2.A1</strain>
    </source>
</reference>
<evidence type="ECO:0000313" key="1">
    <source>
        <dbReference type="EMBL" id="EGL81594.1"/>
    </source>
</evidence>
<protein>
    <submittedName>
        <fullName evidence="2">Pilus assembly protein PilM</fullName>
    </submittedName>
</protein>
<gene>
    <name evidence="2" type="primary">pilM</name>
    <name evidence="1" type="ORF">CathTA2_2957</name>
    <name evidence="2" type="ORF">HUR95_14910</name>
</gene>
<dbReference type="PANTHER" id="PTHR32432">
    <property type="entry name" value="CELL DIVISION PROTEIN FTSA-RELATED"/>
    <property type="match status" value="1"/>
</dbReference>
<dbReference type="OrthoDB" id="2690797at2"/>
<dbReference type="Proteomes" id="UP000010716">
    <property type="component" value="Unassembled WGS sequence"/>
</dbReference>
<dbReference type="PANTHER" id="PTHR32432:SF3">
    <property type="entry name" value="ETHANOLAMINE UTILIZATION PROTEIN EUTJ"/>
    <property type="match status" value="1"/>
</dbReference>
<accession>F5LAM2</accession>
<dbReference type="Proteomes" id="UP000825179">
    <property type="component" value="Chromosome"/>
</dbReference>
<reference evidence="2" key="3">
    <citation type="submission" date="2021-08" db="EMBL/GenBank/DDBJ databases">
        <authorList>
            <person name="de Jong S."/>
            <person name="van den Broek M."/>
            <person name="Merkel A."/>
            <person name="de la Torre Cortes P."/>
            <person name="Kalamorz F."/>
            <person name="Cook G."/>
            <person name="van Loosdrecht M."/>
            <person name="McMillan D."/>
        </authorList>
    </citation>
    <scope>NUCLEOTIDE SEQUENCE</scope>
    <source>
        <strain evidence="2">TA2.A1</strain>
    </source>
</reference>
<dbReference type="Pfam" id="PF11104">
    <property type="entry name" value="PilM_2"/>
    <property type="match status" value="1"/>
</dbReference>
<evidence type="ECO:0000313" key="2">
    <source>
        <dbReference type="EMBL" id="QZT33517.1"/>
    </source>
</evidence>
<dbReference type="Gene3D" id="3.30.420.40">
    <property type="match status" value="2"/>
</dbReference>
<dbReference type="InterPro" id="IPR005883">
    <property type="entry name" value="PilM"/>
</dbReference>
<dbReference type="eggNOG" id="COG4972">
    <property type="taxonomic scope" value="Bacteria"/>
</dbReference>
<name>F5LAM2_CALTT</name>
<proteinExistence type="predicted"/>
<dbReference type="InterPro" id="IPR050696">
    <property type="entry name" value="FtsA/MreB"/>
</dbReference>